<dbReference type="CDD" id="cd00829">
    <property type="entry name" value="SCP-x_thiolase"/>
    <property type="match status" value="1"/>
</dbReference>
<name>A0ABQ6K5F0_9MICO</name>
<dbReference type="SUPFAM" id="SSF53901">
    <property type="entry name" value="Thiolase-like"/>
    <property type="match status" value="1"/>
</dbReference>
<dbReference type="EMBL" id="BSVB01000001">
    <property type="protein sequence ID" value="GMA94659.1"/>
    <property type="molecule type" value="Genomic_DNA"/>
</dbReference>
<reference evidence="3" key="1">
    <citation type="journal article" date="2019" name="Int. J. Syst. Evol. Microbiol.">
        <title>The Global Catalogue of Microorganisms (GCM) 10K type strain sequencing project: providing services to taxonomists for standard genome sequencing and annotation.</title>
        <authorList>
            <consortium name="The Broad Institute Genomics Platform"/>
            <consortium name="The Broad Institute Genome Sequencing Center for Infectious Disease"/>
            <person name="Wu L."/>
            <person name="Ma J."/>
        </authorList>
    </citation>
    <scope>NUCLEOTIDE SEQUENCE [LARGE SCALE GENOMIC DNA]</scope>
    <source>
        <strain evidence="3">NBRC 108894</strain>
    </source>
</reference>
<organism evidence="2 3">
    <name type="scientific">Pseudolysinimonas kribbensis</name>
    <dbReference type="NCBI Taxonomy" id="433641"/>
    <lineage>
        <taxon>Bacteria</taxon>
        <taxon>Bacillati</taxon>
        <taxon>Actinomycetota</taxon>
        <taxon>Actinomycetes</taxon>
        <taxon>Micrococcales</taxon>
        <taxon>Microbacteriaceae</taxon>
        <taxon>Pseudolysinimonas</taxon>
    </lineage>
</organism>
<comment type="caution">
    <text evidence="2">The sequence shown here is derived from an EMBL/GenBank/DDBJ whole genome shotgun (WGS) entry which is preliminary data.</text>
</comment>
<dbReference type="PANTHER" id="PTHR42870">
    <property type="entry name" value="ACETYL-COA C-ACETYLTRANSFERASE"/>
    <property type="match status" value="1"/>
</dbReference>
<proteinExistence type="predicted"/>
<dbReference type="InterPro" id="IPR055140">
    <property type="entry name" value="Thiolase_C_2"/>
</dbReference>
<dbReference type="InterPro" id="IPR016039">
    <property type="entry name" value="Thiolase-like"/>
</dbReference>
<protein>
    <recommendedName>
        <fullName evidence="1">Thiolase C-terminal domain-containing protein</fullName>
    </recommendedName>
</protein>
<accession>A0ABQ6K5F0</accession>
<feature type="domain" description="Thiolase C-terminal" evidence="1">
    <location>
        <begin position="66"/>
        <end position="208"/>
    </location>
</feature>
<sequence>MGASHARRVREGPLALQDVLDSRMVSDPLTVADCCLVTDGGGAIVVTTTERARTLRQPLVPVLGVGEAHWHRSISQMPSLTTTAAVDSGARAFEMAGLGPADVDVVELYDAFTINVPLFLEDLGFCDKGEGGPFVADGSIVPGGRLPVNTNGGGLSYTHPGMYGIFMLIEATRQLRRAAGARQVSGADVALVHANGAVLSAQATALLGGVATL</sequence>
<evidence type="ECO:0000259" key="1">
    <source>
        <dbReference type="Pfam" id="PF22691"/>
    </source>
</evidence>
<gene>
    <name evidence="2" type="ORF">GCM10025881_14830</name>
</gene>
<dbReference type="Pfam" id="PF22691">
    <property type="entry name" value="Thiolase_C_1"/>
    <property type="match status" value="1"/>
</dbReference>
<evidence type="ECO:0000313" key="3">
    <source>
        <dbReference type="Proteomes" id="UP001157034"/>
    </source>
</evidence>
<dbReference type="PANTHER" id="PTHR42870:SF1">
    <property type="entry name" value="NON-SPECIFIC LIPID-TRANSFER PROTEIN-LIKE 2"/>
    <property type="match status" value="1"/>
</dbReference>
<dbReference type="Proteomes" id="UP001157034">
    <property type="component" value="Unassembled WGS sequence"/>
</dbReference>
<keyword evidence="3" id="KW-1185">Reference proteome</keyword>
<dbReference type="Gene3D" id="3.40.47.10">
    <property type="match status" value="1"/>
</dbReference>
<evidence type="ECO:0000313" key="2">
    <source>
        <dbReference type="EMBL" id="GMA94659.1"/>
    </source>
</evidence>